<organism evidence="1 2">
    <name type="scientific">Diplocarpon rosae</name>
    <dbReference type="NCBI Taxonomy" id="946125"/>
    <lineage>
        <taxon>Eukaryota</taxon>
        <taxon>Fungi</taxon>
        <taxon>Dikarya</taxon>
        <taxon>Ascomycota</taxon>
        <taxon>Pezizomycotina</taxon>
        <taxon>Leotiomycetes</taxon>
        <taxon>Helotiales</taxon>
        <taxon>Drepanopezizaceae</taxon>
        <taxon>Diplocarpon</taxon>
    </lineage>
</organism>
<comment type="caution">
    <text evidence="1">The sequence shown here is derived from an EMBL/GenBank/DDBJ whole genome shotgun (WGS) entry which is preliminary data.</text>
</comment>
<protein>
    <submittedName>
        <fullName evidence="1">Uncharacterized protein</fullName>
    </submittedName>
</protein>
<dbReference type="EMBL" id="JAUBYV010000001">
    <property type="protein sequence ID" value="KAK2629557.1"/>
    <property type="molecule type" value="Genomic_DNA"/>
</dbReference>
<keyword evidence="2" id="KW-1185">Reference proteome</keyword>
<evidence type="ECO:0000313" key="1">
    <source>
        <dbReference type="EMBL" id="KAK2629557.1"/>
    </source>
</evidence>
<name>A0AAD9T678_9HELO</name>
<gene>
    <name evidence="1" type="ORF">QTJ16_000377</name>
</gene>
<sequence length="141" mass="15285">MSRKYDKAASYYYRISLMQEFPINYPHSPPIFNKGPKSYEGTQITLCLILYQNLPENMKSSILASTMLVALCAAAKYCDNGVKAEGLTCGGKSLYCCIESDKAMGSFYNARKGCGKPSGGPIEVCGGIGDDYTGYTTCCNS</sequence>
<evidence type="ECO:0000313" key="2">
    <source>
        <dbReference type="Proteomes" id="UP001285354"/>
    </source>
</evidence>
<proteinExistence type="predicted"/>
<dbReference type="Proteomes" id="UP001285354">
    <property type="component" value="Unassembled WGS sequence"/>
</dbReference>
<dbReference type="AlphaFoldDB" id="A0AAD9T678"/>
<reference evidence="1" key="1">
    <citation type="submission" date="2023-06" db="EMBL/GenBank/DDBJ databases">
        <title>Draft genome of Marssonina rosae.</title>
        <authorList>
            <person name="Cheng Q."/>
        </authorList>
    </citation>
    <scope>NUCLEOTIDE SEQUENCE</scope>
    <source>
        <strain evidence="1">R4</strain>
    </source>
</reference>
<accession>A0AAD9T678</accession>